<proteinExistence type="predicted"/>
<gene>
    <name evidence="2" type="ORF">L9S41_15880</name>
</gene>
<keyword evidence="3" id="KW-1185">Reference proteome</keyword>
<evidence type="ECO:0000313" key="3">
    <source>
        <dbReference type="Proteomes" id="UP001060414"/>
    </source>
</evidence>
<dbReference type="Proteomes" id="UP001060414">
    <property type="component" value="Chromosome"/>
</dbReference>
<evidence type="ECO:0000313" key="2">
    <source>
        <dbReference type="EMBL" id="UWZ79144.1"/>
    </source>
</evidence>
<organism evidence="2 3">
    <name type="scientific">Geoalkalibacter halelectricus</name>
    <dbReference type="NCBI Taxonomy" id="2847045"/>
    <lineage>
        <taxon>Bacteria</taxon>
        <taxon>Pseudomonadati</taxon>
        <taxon>Thermodesulfobacteriota</taxon>
        <taxon>Desulfuromonadia</taxon>
        <taxon>Desulfuromonadales</taxon>
        <taxon>Geoalkalibacteraceae</taxon>
        <taxon>Geoalkalibacter</taxon>
    </lineage>
</organism>
<evidence type="ECO:0000259" key="1">
    <source>
        <dbReference type="Pfam" id="PF07589"/>
    </source>
</evidence>
<dbReference type="NCBIfam" id="TIGR02595">
    <property type="entry name" value="PEP_CTERM"/>
    <property type="match status" value="1"/>
</dbReference>
<reference evidence="2" key="1">
    <citation type="journal article" date="2022" name="Environ. Microbiol.">
        <title>Geoalkalibacter halelectricus SAP #1 sp. nov. possessing extracellular electron transfer and mineral#reducing capabilities from a haloalkaline environment.</title>
        <authorList>
            <person name="Yadav S."/>
            <person name="Singh R."/>
            <person name="Sundharam S.S."/>
            <person name="Chaudhary S."/>
            <person name="Krishnamurthi S."/>
            <person name="Patil S.A."/>
        </authorList>
    </citation>
    <scope>NUCLEOTIDE SEQUENCE</scope>
    <source>
        <strain evidence="2">SAP-1</strain>
    </source>
</reference>
<dbReference type="Pfam" id="PF07589">
    <property type="entry name" value="PEP-CTERM"/>
    <property type="match status" value="1"/>
</dbReference>
<accession>A0ABY5ZN78</accession>
<feature type="domain" description="Ice-binding protein C-terminal" evidence="1">
    <location>
        <begin position="294"/>
        <end position="317"/>
    </location>
</feature>
<protein>
    <submittedName>
        <fullName evidence="2">PEP-CTERM sorting domain-containing protein</fullName>
    </submittedName>
</protein>
<dbReference type="InterPro" id="IPR013424">
    <property type="entry name" value="Ice-binding_C"/>
</dbReference>
<dbReference type="RefSeq" id="WP_260747501.1">
    <property type="nucleotide sequence ID" value="NZ_CP092109.1"/>
</dbReference>
<sequence>MQKVVWTLLGLLLLWEPSVGAVPIDKPSFSIDAASPSNEGNLTPDDILAPGPVVAVEGADLNLQDALLLGDYDDLNALSFGRDPIQGPLYFSVDRVSVGLPGTDVNDLAQPGVEAASGSVFISELDGSNQLAILDRSLGLQSGFFSDDLNALEIDTLVYQHIYFSIDFLSASNGFGLLPYANDIFIDDFDPLNPFAFGELHMGLLAEDDIDALVLWDIVGPGVLNPGRDIALFSLSPFSPSTFTGSGLEYIPGLPGHLSPADILITDFTGSYSLWASAWDLGLDPWDNVNAIDTVPEPSTLVLLGTALALLAGVRMRQRRKVGA</sequence>
<name>A0ABY5ZN78_9BACT</name>
<dbReference type="EMBL" id="CP092109">
    <property type="protein sequence ID" value="UWZ79144.1"/>
    <property type="molecule type" value="Genomic_DNA"/>
</dbReference>